<feature type="compositionally biased region" description="Polar residues" evidence="1">
    <location>
        <begin position="7"/>
        <end position="23"/>
    </location>
</feature>
<reference evidence="2" key="1">
    <citation type="submission" date="2020-06" db="EMBL/GenBank/DDBJ databases">
        <authorList>
            <person name="Li T."/>
            <person name="Hu X."/>
            <person name="Zhang T."/>
            <person name="Song X."/>
            <person name="Zhang H."/>
            <person name="Dai N."/>
            <person name="Sheng W."/>
            <person name="Hou X."/>
            <person name="Wei L."/>
        </authorList>
    </citation>
    <scope>NUCLEOTIDE SEQUENCE</scope>
    <source>
        <strain evidence="2">G02</strain>
        <tissue evidence="2">Leaf</tissue>
    </source>
</reference>
<comment type="caution">
    <text evidence="2">The sequence shown here is derived from an EMBL/GenBank/DDBJ whole genome shotgun (WGS) entry which is preliminary data.</text>
</comment>
<name>A0AAW2S0J8_SESRA</name>
<feature type="region of interest" description="Disordered" evidence="1">
    <location>
        <begin position="61"/>
        <end position="102"/>
    </location>
</feature>
<feature type="region of interest" description="Disordered" evidence="1">
    <location>
        <begin position="1"/>
        <end position="45"/>
    </location>
</feature>
<reference evidence="2" key="2">
    <citation type="journal article" date="2024" name="Plant">
        <title>Genomic evolution and insights into agronomic trait innovations of Sesamum species.</title>
        <authorList>
            <person name="Miao H."/>
            <person name="Wang L."/>
            <person name="Qu L."/>
            <person name="Liu H."/>
            <person name="Sun Y."/>
            <person name="Le M."/>
            <person name="Wang Q."/>
            <person name="Wei S."/>
            <person name="Zheng Y."/>
            <person name="Lin W."/>
            <person name="Duan Y."/>
            <person name="Cao H."/>
            <person name="Xiong S."/>
            <person name="Wang X."/>
            <person name="Wei L."/>
            <person name="Li C."/>
            <person name="Ma Q."/>
            <person name="Ju M."/>
            <person name="Zhao R."/>
            <person name="Li G."/>
            <person name="Mu C."/>
            <person name="Tian Q."/>
            <person name="Mei H."/>
            <person name="Zhang T."/>
            <person name="Gao T."/>
            <person name="Zhang H."/>
        </authorList>
    </citation>
    <scope>NUCLEOTIDE SEQUENCE</scope>
    <source>
        <strain evidence="2">G02</strain>
    </source>
</reference>
<protein>
    <submittedName>
        <fullName evidence="2">Uncharacterized protein</fullName>
    </submittedName>
</protein>
<evidence type="ECO:0000313" key="2">
    <source>
        <dbReference type="EMBL" id="KAL0385978.1"/>
    </source>
</evidence>
<dbReference type="EMBL" id="JACGWJ010000012">
    <property type="protein sequence ID" value="KAL0385978.1"/>
    <property type="molecule type" value="Genomic_DNA"/>
</dbReference>
<evidence type="ECO:0000256" key="1">
    <source>
        <dbReference type="SAM" id="MobiDB-lite"/>
    </source>
</evidence>
<proteinExistence type="predicted"/>
<gene>
    <name evidence="2" type="ORF">Sradi_2992100</name>
</gene>
<organism evidence="2">
    <name type="scientific">Sesamum radiatum</name>
    <name type="common">Black benniseed</name>
    <dbReference type="NCBI Taxonomy" id="300843"/>
    <lineage>
        <taxon>Eukaryota</taxon>
        <taxon>Viridiplantae</taxon>
        <taxon>Streptophyta</taxon>
        <taxon>Embryophyta</taxon>
        <taxon>Tracheophyta</taxon>
        <taxon>Spermatophyta</taxon>
        <taxon>Magnoliopsida</taxon>
        <taxon>eudicotyledons</taxon>
        <taxon>Gunneridae</taxon>
        <taxon>Pentapetalae</taxon>
        <taxon>asterids</taxon>
        <taxon>lamiids</taxon>
        <taxon>Lamiales</taxon>
        <taxon>Pedaliaceae</taxon>
        <taxon>Sesamum</taxon>
    </lineage>
</organism>
<dbReference type="AlphaFoldDB" id="A0AAW2S0J8"/>
<accession>A0AAW2S0J8</accession>
<sequence length="102" mass="11051">MGGYTATECTLSPKSPTTLSDLNSSSQEPPSYPSQHRHTKTVSIPKVERVADQTTYLAYGVPGSLEEPATKHHMASLHPGPESPPQIAIHSTNMFQTHYYGG</sequence>